<feature type="domain" description="Methyltransferase type 11" evidence="1">
    <location>
        <begin position="72"/>
        <end position="132"/>
    </location>
</feature>
<sequence length="266" mass="29841">MYLDVRHLRAFYDLPLGRTLRVLVGARVREVWPDMRGKSLLGMGYATPFLRPYLRETDRIFAAMPAAQGVMKWPREAERPNAAFLTENDCLPLPDSSIDRIMLVHALDMAHDPDGLMGEAYRVLAPGGRLLVVVPNRRGAWCRSEVSPFGYGRPYSRPQLESFLTSHMLSVVSQEEALYVPPTRSRMIMKSARSFERVGQVLWPAFAGLLVVEAEKKVYRGLTNRSNRAARVLRPVFLPEGKTAGVQAMDGCREPVIYGSPHPSSS</sequence>
<dbReference type="GO" id="GO:0032259">
    <property type="term" value="P:methylation"/>
    <property type="evidence" value="ECO:0007669"/>
    <property type="project" value="UniProtKB-KW"/>
</dbReference>
<dbReference type="EMBL" id="LVVZ01000010">
    <property type="protein sequence ID" value="OKL44888.1"/>
    <property type="molecule type" value="Genomic_DNA"/>
</dbReference>
<dbReference type="STRING" id="197461.A3843_06280"/>
<reference evidence="2 3" key="1">
    <citation type="submission" date="2016-03" db="EMBL/GenBank/DDBJ databases">
        <title>Genome sequence of Nesiotobacter sp. nov., a moderately halophilic alphaproteobacterium isolated from the Yellow Sea, China.</title>
        <authorList>
            <person name="Zhang G."/>
            <person name="Zhang R."/>
        </authorList>
    </citation>
    <scope>NUCLEOTIDE SEQUENCE [LARGE SCALE GENOMIC DNA]</scope>
    <source>
        <strain evidence="2 3">WB1-6</strain>
    </source>
</reference>
<dbReference type="RefSeq" id="WP_051269150.1">
    <property type="nucleotide sequence ID" value="NZ_LVVZ01000010.1"/>
</dbReference>
<comment type="caution">
    <text evidence="2">The sequence shown here is derived from an EMBL/GenBank/DDBJ whole genome shotgun (WGS) entry which is preliminary data.</text>
</comment>
<dbReference type="InterPro" id="IPR013216">
    <property type="entry name" value="Methyltransf_11"/>
</dbReference>
<organism evidence="2 3">
    <name type="scientific">Pseudovibrio exalbescens</name>
    <dbReference type="NCBI Taxonomy" id="197461"/>
    <lineage>
        <taxon>Bacteria</taxon>
        <taxon>Pseudomonadati</taxon>
        <taxon>Pseudomonadota</taxon>
        <taxon>Alphaproteobacteria</taxon>
        <taxon>Hyphomicrobiales</taxon>
        <taxon>Stappiaceae</taxon>
        <taxon>Pseudovibrio</taxon>
    </lineage>
</organism>
<dbReference type="OrthoDB" id="9800231at2"/>
<keyword evidence="3" id="KW-1185">Reference proteome</keyword>
<dbReference type="SUPFAM" id="SSF53335">
    <property type="entry name" value="S-adenosyl-L-methionine-dependent methyltransferases"/>
    <property type="match status" value="1"/>
</dbReference>
<dbReference type="AlphaFoldDB" id="A0A1U7JJL7"/>
<name>A0A1U7JJL7_9HYPH</name>
<evidence type="ECO:0000313" key="3">
    <source>
        <dbReference type="Proteomes" id="UP000185783"/>
    </source>
</evidence>
<dbReference type="Proteomes" id="UP000185783">
    <property type="component" value="Unassembled WGS sequence"/>
</dbReference>
<dbReference type="InterPro" id="IPR029063">
    <property type="entry name" value="SAM-dependent_MTases_sf"/>
</dbReference>
<dbReference type="CDD" id="cd02440">
    <property type="entry name" value="AdoMet_MTases"/>
    <property type="match status" value="1"/>
</dbReference>
<keyword evidence="2" id="KW-0808">Transferase</keyword>
<proteinExistence type="predicted"/>
<gene>
    <name evidence="2" type="ORF">A3843_06280</name>
</gene>
<protein>
    <submittedName>
        <fullName evidence="2">Methyltransferase type 11</fullName>
    </submittedName>
</protein>
<dbReference type="Pfam" id="PF08241">
    <property type="entry name" value="Methyltransf_11"/>
    <property type="match status" value="1"/>
</dbReference>
<keyword evidence="2" id="KW-0489">Methyltransferase</keyword>
<dbReference type="Gene3D" id="3.40.50.150">
    <property type="entry name" value="Vaccinia Virus protein VP39"/>
    <property type="match status" value="1"/>
</dbReference>
<evidence type="ECO:0000259" key="1">
    <source>
        <dbReference type="Pfam" id="PF08241"/>
    </source>
</evidence>
<accession>A0A1U7JJL7</accession>
<evidence type="ECO:0000313" key="2">
    <source>
        <dbReference type="EMBL" id="OKL44888.1"/>
    </source>
</evidence>
<dbReference type="GO" id="GO:0008757">
    <property type="term" value="F:S-adenosylmethionine-dependent methyltransferase activity"/>
    <property type="evidence" value="ECO:0007669"/>
    <property type="project" value="InterPro"/>
</dbReference>